<feature type="domain" description="KIB1-4 beta-propeller" evidence="1">
    <location>
        <begin position="18"/>
        <end position="124"/>
    </location>
</feature>
<organism evidence="2 3">
    <name type="scientific">Leersia perrieri</name>
    <dbReference type="NCBI Taxonomy" id="77586"/>
    <lineage>
        <taxon>Eukaryota</taxon>
        <taxon>Viridiplantae</taxon>
        <taxon>Streptophyta</taxon>
        <taxon>Embryophyta</taxon>
        <taxon>Tracheophyta</taxon>
        <taxon>Spermatophyta</taxon>
        <taxon>Magnoliopsida</taxon>
        <taxon>Liliopsida</taxon>
        <taxon>Poales</taxon>
        <taxon>Poaceae</taxon>
        <taxon>BOP clade</taxon>
        <taxon>Oryzoideae</taxon>
        <taxon>Oryzeae</taxon>
        <taxon>Oryzinae</taxon>
        <taxon>Leersia</taxon>
    </lineage>
</organism>
<dbReference type="Pfam" id="PF03478">
    <property type="entry name" value="Beta-prop_KIB1-4"/>
    <property type="match status" value="1"/>
</dbReference>
<dbReference type="eggNOG" id="ENOG502SQ6V">
    <property type="taxonomic scope" value="Eukaryota"/>
</dbReference>
<dbReference type="Proteomes" id="UP000032180">
    <property type="component" value="Chromosome 6"/>
</dbReference>
<evidence type="ECO:0000313" key="2">
    <source>
        <dbReference type="EnsemblPlants" id="LPERR06G02910.1"/>
    </source>
</evidence>
<keyword evidence="3" id="KW-1185">Reference proteome</keyword>
<name>A0A0D9WLU5_9ORYZ</name>
<accession>A0A0D9WLU5</accession>
<dbReference type="PANTHER" id="PTHR33110:SF36">
    <property type="entry name" value="OS06G0148600 PROTEIN"/>
    <property type="match status" value="1"/>
</dbReference>
<reference evidence="2" key="3">
    <citation type="submission" date="2015-04" db="UniProtKB">
        <authorList>
            <consortium name="EnsemblPlants"/>
        </authorList>
    </citation>
    <scope>IDENTIFICATION</scope>
</reference>
<evidence type="ECO:0000259" key="1">
    <source>
        <dbReference type="Pfam" id="PF03478"/>
    </source>
</evidence>
<dbReference type="AlphaFoldDB" id="A0A0D9WLU5"/>
<dbReference type="InterPro" id="IPR005174">
    <property type="entry name" value="KIB1-4_b-propeller"/>
</dbReference>
<dbReference type="HOGENOM" id="CLU_135301_0_0_1"/>
<dbReference type="EnsemblPlants" id="LPERR06G02910.1">
    <property type="protein sequence ID" value="LPERR06G02910.1"/>
    <property type="gene ID" value="LPERR06G02910"/>
</dbReference>
<dbReference type="Gramene" id="LPERR06G02910.1">
    <property type="protein sequence ID" value="LPERR06G02910.1"/>
    <property type="gene ID" value="LPERR06G02910"/>
</dbReference>
<evidence type="ECO:0000313" key="3">
    <source>
        <dbReference type="Proteomes" id="UP000032180"/>
    </source>
</evidence>
<reference evidence="3" key="2">
    <citation type="submission" date="2013-12" db="EMBL/GenBank/DDBJ databases">
        <authorList>
            <person name="Yu Y."/>
            <person name="Lee S."/>
            <person name="de Baynast K."/>
            <person name="Wissotski M."/>
            <person name="Liu L."/>
            <person name="Talag J."/>
            <person name="Goicoechea J."/>
            <person name="Angelova A."/>
            <person name="Jetty R."/>
            <person name="Kudrna D."/>
            <person name="Golser W."/>
            <person name="Rivera L."/>
            <person name="Zhang J."/>
            <person name="Wing R."/>
        </authorList>
    </citation>
    <scope>NUCLEOTIDE SEQUENCE</scope>
</reference>
<proteinExistence type="predicted"/>
<sequence length="146" mass="16403">MQSLPPPLPWLVLLDGTFLSIPDGEIHHMPMPNDAWCHCSIDNWLFLIKSDGKCSLMNPFSNATLNLPKLATCWFEDWNCEVVGTEPLYYKFVVSSTLDSSPDSLVAVLIMDDDNFSTAILCQPPVATDLSRRMPLHHLTGFAFFD</sequence>
<dbReference type="STRING" id="77586.A0A0D9WLU5"/>
<protein>
    <recommendedName>
        <fullName evidence="1">KIB1-4 beta-propeller domain-containing protein</fullName>
    </recommendedName>
</protein>
<reference evidence="2 3" key="1">
    <citation type="submission" date="2012-08" db="EMBL/GenBank/DDBJ databases">
        <title>Oryza genome evolution.</title>
        <authorList>
            <person name="Wing R.A."/>
        </authorList>
    </citation>
    <scope>NUCLEOTIDE SEQUENCE</scope>
</reference>
<dbReference type="PANTHER" id="PTHR33110">
    <property type="entry name" value="F-BOX/KELCH-REPEAT PROTEIN-RELATED"/>
    <property type="match status" value="1"/>
</dbReference>